<dbReference type="SUPFAM" id="SSF82171">
    <property type="entry name" value="DPP6 N-terminal domain-like"/>
    <property type="match status" value="1"/>
</dbReference>
<dbReference type="AlphaFoldDB" id="A0A6L7GKP7"/>
<keyword evidence="4" id="KW-0378">Hydrolase</keyword>
<dbReference type="GO" id="GO:0004252">
    <property type="term" value="F:serine-type endopeptidase activity"/>
    <property type="evidence" value="ECO:0007669"/>
    <property type="project" value="TreeGrafter"/>
</dbReference>
<dbReference type="Pfam" id="PF00326">
    <property type="entry name" value="Peptidase_S9"/>
    <property type="match status" value="1"/>
</dbReference>
<keyword evidence="3 6" id="KW-0732">Signal</keyword>
<dbReference type="OrthoDB" id="1094230at2"/>
<evidence type="ECO:0000256" key="3">
    <source>
        <dbReference type="ARBA" id="ARBA00022729"/>
    </source>
</evidence>
<dbReference type="Gene3D" id="2.120.10.30">
    <property type="entry name" value="TolB, C-terminal domain"/>
    <property type="match status" value="2"/>
</dbReference>
<evidence type="ECO:0000313" key="8">
    <source>
        <dbReference type="EMBL" id="MXP15241.1"/>
    </source>
</evidence>
<evidence type="ECO:0000256" key="5">
    <source>
        <dbReference type="ARBA" id="ARBA00022825"/>
    </source>
</evidence>
<feature type="domain" description="Peptidase S9 prolyl oligopeptidase catalytic" evidence="7">
    <location>
        <begin position="496"/>
        <end position="706"/>
    </location>
</feature>
<dbReference type="Proteomes" id="UP000473531">
    <property type="component" value="Unassembled WGS sequence"/>
</dbReference>
<evidence type="ECO:0000313" key="9">
    <source>
        <dbReference type="Proteomes" id="UP000473531"/>
    </source>
</evidence>
<gene>
    <name evidence="8" type="ORF">GRI44_10820</name>
</gene>
<evidence type="ECO:0000256" key="2">
    <source>
        <dbReference type="ARBA" id="ARBA00022670"/>
    </source>
</evidence>
<evidence type="ECO:0000256" key="6">
    <source>
        <dbReference type="SAM" id="SignalP"/>
    </source>
</evidence>
<accession>A0A6L7GKP7</accession>
<comment type="similarity">
    <text evidence="1">Belongs to the peptidase S9C family.</text>
</comment>
<keyword evidence="2" id="KW-0645">Protease</keyword>
<keyword evidence="5" id="KW-0720">Serine protease</keyword>
<organism evidence="8 9">
    <name type="scientific">Allopontixanthobacter confluentis</name>
    <dbReference type="NCBI Taxonomy" id="1849021"/>
    <lineage>
        <taxon>Bacteria</taxon>
        <taxon>Pseudomonadati</taxon>
        <taxon>Pseudomonadota</taxon>
        <taxon>Alphaproteobacteria</taxon>
        <taxon>Sphingomonadales</taxon>
        <taxon>Erythrobacteraceae</taxon>
        <taxon>Allopontixanthobacter</taxon>
    </lineage>
</organism>
<protein>
    <submittedName>
        <fullName evidence="8">Prolyl oligopeptidase family serine peptidase</fullName>
    </submittedName>
</protein>
<dbReference type="InterPro" id="IPR029058">
    <property type="entry name" value="AB_hydrolase_fold"/>
</dbReference>
<sequence>MKINTGFALTAVSLAMAAPLSASDTTAPMSAQDLVTMPRLGAGATSADGQWVIYPVTQTDPATYARSTRYYLQNLSAKLATPVVLNLPDGASDAKFAPDGAVYFLASGKDGKNTSQVWRTAAPATGQQAITVTQVTDLDAEVAGFSLSPNGRKIAVWGDIPRDCATFGCSDAPASHLPGPGTGRLYDAQDGFIRHWDSWETPGNHSRVFTFDLLDGRATGPGVAADGPAGTGALTGDAPTKPFGGGEDVVWAPDSSGVYFAARVADAQEPLSTNVDIYWAPAAGGAPRNLTAANTAFDALPAPSPDGKWLAYVAMARPGYEADRKIIQLRNLKNGQTRALTQGFDRSFDSIAWTPDSRWIVATAQDTLDTPAFRIDPRSGAVETLDLMPGNEAHIGDVTTLPGQRLLFTRNSIGAPSEMYLSQGWGQAQPVTSVALAEMGKLSPVVIRRFSFTGADGDTVWGQITKPEMKQGADAAQIPAILYVHGGPQGSFNDSWSSRWNPRVLASQGYAVISIDFHGSTGYGQAFTDAITNDWGGKPLEDLQKGLAAALALDAQIDGDRACAMGASYGGYMMNWIAGQWPDRFKCLVQHDGVFDQRAMYYETEELWFIEWEHGGKAYFEDPAAFERWNPVNYVQNWQTPMLVITGEKDFRIPYTQGIASFTALQRKGIPAQLLVFPDENHWVLKPKNSLQWHQTVFGWLDRWLAKPQQDTE</sequence>
<dbReference type="RefSeq" id="WP_160601795.1">
    <property type="nucleotide sequence ID" value="NZ_WTYU01000002.1"/>
</dbReference>
<proteinExistence type="inferred from homology"/>
<dbReference type="InterPro" id="IPR011042">
    <property type="entry name" value="6-blade_b-propeller_TolB-like"/>
</dbReference>
<feature type="signal peptide" evidence="6">
    <location>
        <begin position="1"/>
        <end position="17"/>
    </location>
</feature>
<feature type="chain" id="PRO_5027015704" evidence="6">
    <location>
        <begin position="18"/>
        <end position="713"/>
    </location>
</feature>
<dbReference type="InterPro" id="IPR001375">
    <property type="entry name" value="Peptidase_S9_cat"/>
</dbReference>
<dbReference type="PANTHER" id="PTHR42776">
    <property type="entry name" value="SERINE PEPTIDASE S9 FAMILY MEMBER"/>
    <property type="match status" value="1"/>
</dbReference>
<dbReference type="Gene3D" id="3.40.50.1820">
    <property type="entry name" value="alpha/beta hydrolase"/>
    <property type="match status" value="1"/>
</dbReference>
<dbReference type="SUPFAM" id="SSF53474">
    <property type="entry name" value="alpha/beta-Hydrolases"/>
    <property type="match status" value="1"/>
</dbReference>
<evidence type="ECO:0000256" key="1">
    <source>
        <dbReference type="ARBA" id="ARBA00010040"/>
    </source>
</evidence>
<dbReference type="Pfam" id="PF07676">
    <property type="entry name" value="PD40"/>
    <property type="match status" value="1"/>
</dbReference>
<dbReference type="InterPro" id="IPR011659">
    <property type="entry name" value="WD40"/>
</dbReference>
<evidence type="ECO:0000259" key="7">
    <source>
        <dbReference type="Pfam" id="PF00326"/>
    </source>
</evidence>
<dbReference type="PANTHER" id="PTHR42776:SF13">
    <property type="entry name" value="DIPEPTIDYL-PEPTIDASE 5"/>
    <property type="match status" value="1"/>
</dbReference>
<dbReference type="FunFam" id="3.40.50.1820:FF:000028">
    <property type="entry name" value="S9 family peptidase"/>
    <property type="match status" value="1"/>
</dbReference>
<name>A0A6L7GKP7_9SPHN</name>
<dbReference type="GO" id="GO:0006508">
    <property type="term" value="P:proteolysis"/>
    <property type="evidence" value="ECO:0007669"/>
    <property type="project" value="UniProtKB-KW"/>
</dbReference>
<reference evidence="8 9" key="1">
    <citation type="submission" date="2019-12" db="EMBL/GenBank/DDBJ databases">
        <title>Genomic-based taxomic classification of the family Erythrobacteraceae.</title>
        <authorList>
            <person name="Xu L."/>
        </authorList>
    </citation>
    <scope>NUCLEOTIDE SEQUENCE [LARGE SCALE GENOMIC DNA]</scope>
    <source>
        <strain evidence="8 9">KCTC 52259</strain>
    </source>
</reference>
<dbReference type="EMBL" id="WTYU01000002">
    <property type="protein sequence ID" value="MXP15241.1"/>
    <property type="molecule type" value="Genomic_DNA"/>
</dbReference>
<comment type="caution">
    <text evidence="8">The sequence shown here is derived from an EMBL/GenBank/DDBJ whole genome shotgun (WGS) entry which is preliminary data.</text>
</comment>
<keyword evidence="9" id="KW-1185">Reference proteome</keyword>
<evidence type="ECO:0000256" key="4">
    <source>
        <dbReference type="ARBA" id="ARBA00022801"/>
    </source>
</evidence>